<accession>A0ABM0ZWM8</accession>
<proteinExistence type="predicted"/>
<organism evidence="4 5">
    <name type="scientific">Aplysia californica</name>
    <name type="common">California sea hare</name>
    <dbReference type="NCBI Taxonomy" id="6500"/>
    <lineage>
        <taxon>Eukaryota</taxon>
        <taxon>Metazoa</taxon>
        <taxon>Spiralia</taxon>
        <taxon>Lophotrochozoa</taxon>
        <taxon>Mollusca</taxon>
        <taxon>Gastropoda</taxon>
        <taxon>Heterobranchia</taxon>
        <taxon>Euthyneura</taxon>
        <taxon>Tectipleura</taxon>
        <taxon>Aplysiida</taxon>
        <taxon>Aplysioidea</taxon>
        <taxon>Aplysiidae</taxon>
        <taxon>Aplysia</taxon>
    </lineage>
</organism>
<dbReference type="PROSITE" id="PS01180">
    <property type="entry name" value="CUB"/>
    <property type="match status" value="1"/>
</dbReference>
<protein>
    <submittedName>
        <fullName evidence="5">Tumor necrosis factor-inducible gene 6 protein</fullName>
    </submittedName>
</protein>
<comment type="caution">
    <text evidence="2">Lacks conserved residue(s) required for the propagation of feature annotation.</text>
</comment>
<name>A0ABM0ZWM8_APLCA</name>
<gene>
    <name evidence="5" type="primary">LOC101847572</name>
</gene>
<reference evidence="5" key="1">
    <citation type="submission" date="2025-08" db="UniProtKB">
        <authorList>
            <consortium name="RefSeq"/>
        </authorList>
    </citation>
    <scope>IDENTIFICATION</scope>
</reference>
<keyword evidence="4" id="KW-1185">Reference proteome</keyword>
<keyword evidence="1" id="KW-1015">Disulfide bond</keyword>
<dbReference type="Gene3D" id="2.60.120.290">
    <property type="entry name" value="Spermadhesin, CUB domain"/>
    <property type="match status" value="1"/>
</dbReference>
<dbReference type="CDD" id="cd00041">
    <property type="entry name" value="CUB"/>
    <property type="match status" value="1"/>
</dbReference>
<dbReference type="InterPro" id="IPR035914">
    <property type="entry name" value="Sperma_CUB_dom_sf"/>
</dbReference>
<sequence length="214" mass="23497">MDMLVSVVINDNFDVPINISMELDAIEINGCGGTTLTLNVTEESQYLTSLGYPQLYKSDVMCVWKLLAPKDKHIVIEVIDLNMDTDPGISGNCLTLSDNADPYIFRGDSSLCEDHPSTRSWTFWGSWMTLAFKTNTSGSGASFRVRMQAVEPDYPSRISTRTQAIIGGSVAGAFLLFAILDAICRSSRVNKKDVIAETVPDTNMSGKYDTSDQL</sequence>
<feature type="domain" description="CUB" evidence="3">
    <location>
        <begin position="31"/>
        <end position="150"/>
    </location>
</feature>
<dbReference type="Pfam" id="PF00431">
    <property type="entry name" value="CUB"/>
    <property type="match status" value="1"/>
</dbReference>
<dbReference type="RefSeq" id="XP_012936035.1">
    <property type="nucleotide sequence ID" value="XM_013080581.1"/>
</dbReference>
<evidence type="ECO:0000313" key="4">
    <source>
        <dbReference type="Proteomes" id="UP000694888"/>
    </source>
</evidence>
<dbReference type="GeneID" id="101847572"/>
<dbReference type="InterPro" id="IPR000859">
    <property type="entry name" value="CUB_dom"/>
</dbReference>
<dbReference type="Proteomes" id="UP000694888">
    <property type="component" value="Unplaced"/>
</dbReference>
<evidence type="ECO:0000259" key="3">
    <source>
        <dbReference type="PROSITE" id="PS01180"/>
    </source>
</evidence>
<evidence type="ECO:0000313" key="5">
    <source>
        <dbReference type="RefSeq" id="XP_012936035.1"/>
    </source>
</evidence>
<dbReference type="SUPFAM" id="SSF49854">
    <property type="entry name" value="Spermadhesin, CUB domain"/>
    <property type="match status" value="1"/>
</dbReference>
<evidence type="ECO:0000256" key="1">
    <source>
        <dbReference type="ARBA" id="ARBA00023157"/>
    </source>
</evidence>
<evidence type="ECO:0000256" key="2">
    <source>
        <dbReference type="PROSITE-ProRule" id="PRU00059"/>
    </source>
</evidence>
<dbReference type="SMART" id="SM00042">
    <property type="entry name" value="CUB"/>
    <property type="match status" value="1"/>
</dbReference>